<comment type="caution">
    <text evidence="1">The sequence shown here is derived from an EMBL/GenBank/DDBJ whole genome shotgun (WGS) entry which is preliminary data.</text>
</comment>
<dbReference type="RefSeq" id="WP_195002109.1">
    <property type="nucleotide sequence ID" value="NZ_JADLQN010000001.1"/>
</dbReference>
<sequence length="182" mass="19906">MHTTASAARTAIAAAAILGLVTACGDLGLSSTEPGTPTAAEPEMDNLLDPCTDIPDEWLIELGLDPSTEQNIVNPDKVSSWRICGWEPSVFSYRMDLLSTSHTIDEARKNPKLEILREITIGNRQGLLNRDKIEAGTSCYVSMPAEQGMFEIAVDWFDDRPIEEACDLAIEHATTLEPHLPK</sequence>
<name>A0ABS0DAU9_9NOCA</name>
<dbReference type="Proteomes" id="UP000707731">
    <property type="component" value="Unassembled WGS sequence"/>
</dbReference>
<organism evidence="1 2">
    <name type="scientific">Nocardia higoensis</name>
    <dbReference type="NCBI Taxonomy" id="228599"/>
    <lineage>
        <taxon>Bacteria</taxon>
        <taxon>Bacillati</taxon>
        <taxon>Actinomycetota</taxon>
        <taxon>Actinomycetes</taxon>
        <taxon>Mycobacteriales</taxon>
        <taxon>Nocardiaceae</taxon>
        <taxon>Nocardia</taxon>
    </lineage>
</organism>
<evidence type="ECO:0000313" key="2">
    <source>
        <dbReference type="Proteomes" id="UP000707731"/>
    </source>
</evidence>
<reference evidence="1 2" key="1">
    <citation type="submission" date="2020-10" db="EMBL/GenBank/DDBJ databases">
        <title>Identification of Nocardia species via Next-generation sequencing and recognition of intraspecies genetic diversity.</title>
        <authorList>
            <person name="Li P."/>
            <person name="Li P."/>
            <person name="Lu B."/>
        </authorList>
    </citation>
    <scope>NUCLEOTIDE SEQUENCE [LARGE SCALE GENOMIC DNA]</scope>
    <source>
        <strain evidence="1 2">BJ06-0143</strain>
    </source>
</reference>
<dbReference type="EMBL" id="JADLQN010000001">
    <property type="protein sequence ID" value="MBF6355541.1"/>
    <property type="molecule type" value="Genomic_DNA"/>
</dbReference>
<gene>
    <name evidence="1" type="ORF">IU449_13475</name>
</gene>
<dbReference type="InterPro" id="IPR024520">
    <property type="entry name" value="DUF3558"/>
</dbReference>
<proteinExistence type="predicted"/>
<accession>A0ABS0DAU9</accession>
<dbReference type="Pfam" id="PF12079">
    <property type="entry name" value="DUF3558"/>
    <property type="match status" value="1"/>
</dbReference>
<protein>
    <submittedName>
        <fullName evidence="1">DUF3558 domain-containing protein</fullName>
    </submittedName>
</protein>
<evidence type="ECO:0000313" key="1">
    <source>
        <dbReference type="EMBL" id="MBF6355541.1"/>
    </source>
</evidence>
<keyword evidence="2" id="KW-1185">Reference proteome</keyword>